<dbReference type="AlphaFoldDB" id="A0A812NNZ7"/>
<dbReference type="PROSITE" id="PS51857">
    <property type="entry name" value="CSD_2"/>
    <property type="match status" value="1"/>
</dbReference>
<evidence type="ECO:0000256" key="3">
    <source>
        <dbReference type="PROSITE-ProRule" id="PRU00176"/>
    </source>
</evidence>
<evidence type="ECO:0000256" key="4">
    <source>
        <dbReference type="SAM" id="MobiDB-lite"/>
    </source>
</evidence>
<dbReference type="Pfam" id="PF00313">
    <property type="entry name" value="CSD"/>
    <property type="match status" value="1"/>
</dbReference>
<feature type="domain" description="RRM" evidence="5">
    <location>
        <begin position="99"/>
        <end position="182"/>
    </location>
</feature>
<dbReference type="Proteomes" id="UP000604046">
    <property type="component" value="Unassembled WGS sequence"/>
</dbReference>
<feature type="compositionally biased region" description="Low complexity" evidence="4">
    <location>
        <begin position="276"/>
        <end position="286"/>
    </location>
</feature>
<accession>A0A812NNZ7</accession>
<feature type="region of interest" description="Disordered" evidence="4">
    <location>
        <begin position="276"/>
        <end position="300"/>
    </location>
</feature>
<proteinExistence type="predicted"/>
<dbReference type="InterPro" id="IPR012677">
    <property type="entry name" value="Nucleotide-bd_a/b_plait_sf"/>
</dbReference>
<evidence type="ECO:0000313" key="7">
    <source>
        <dbReference type="EMBL" id="CAE7319936.1"/>
    </source>
</evidence>
<feature type="domain" description="CSD" evidence="6">
    <location>
        <begin position="300"/>
        <end position="366"/>
    </location>
</feature>
<dbReference type="Pfam" id="PF00076">
    <property type="entry name" value="RRM_1"/>
    <property type="match status" value="1"/>
</dbReference>
<organism evidence="7 8">
    <name type="scientific">Symbiodinium natans</name>
    <dbReference type="NCBI Taxonomy" id="878477"/>
    <lineage>
        <taxon>Eukaryota</taxon>
        <taxon>Sar</taxon>
        <taxon>Alveolata</taxon>
        <taxon>Dinophyceae</taxon>
        <taxon>Suessiales</taxon>
        <taxon>Symbiodiniaceae</taxon>
        <taxon>Symbiodinium</taxon>
    </lineage>
</organism>
<feature type="compositionally biased region" description="Basic and acidic residues" evidence="4">
    <location>
        <begin position="188"/>
        <end position="202"/>
    </location>
</feature>
<dbReference type="PROSITE" id="PS50102">
    <property type="entry name" value="RRM"/>
    <property type="match status" value="1"/>
</dbReference>
<keyword evidence="8" id="KW-1185">Reference proteome</keyword>
<name>A0A812NNZ7_9DINO</name>
<evidence type="ECO:0000259" key="5">
    <source>
        <dbReference type="PROSITE" id="PS50102"/>
    </source>
</evidence>
<dbReference type="SMART" id="SM00357">
    <property type="entry name" value="CSP"/>
    <property type="match status" value="1"/>
</dbReference>
<dbReference type="SMART" id="SM00360">
    <property type="entry name" value="RRM"/>
    <property type="match status" value="1"/>
</dbReference>
<comment type="caution">
    <text evidence="7">The sequence shown here is derived from an EMBL/GenBank/DDBJ whole genome shotgun (WGS) entry which is preliminary data.</text>
</comment>
<dbReference type="InterPro" id="IPR035979">
    <property type="entry name" value="RBD_domain_sf"/>
</dbReference>
<dbReference type="SUPFAM" id="SSF54928">
    <property type="entry name" value="RNA-binding domain, RBD"/>
    <property type="match status" value="1"/>
</dbReference>
<keyword evidence="2 3" id="KW-0694">RNA-binding</keyword>
<feature type="region of interest" description="Disordered" evidence="4">
    <location>
        <begin position="1"/>
        <end position="22"/>
    </location>
</feature>
<dbReference type="GO" id="GO:0003723">
    <property type="term" value="F:RNA binding"/>
    <property type="evidence" value="ECO:0007669"/>
    <property type="project" value="UniProtKB-UniRule"/>
</dbReference>
<reference evidence="7" key="1">
    <citation type="submission" date="2021-02" db="EMBL/GenBank/DDBJ databases">
        <authorList>
            <person name="Dougan E. K."/>
            <person name="Rhodes N."/>
            <person name="Thang M."/>
            <person name="Chan C."/>
        </authorList>
    </citation>
    <scope>NUCLEOTIDE SEQUENCE</scope>
</reference>
<dbReference type="PANTHER" id="PTHR24012">
    <property type="entry name" value="RNA BINDING PROTEIN"/>
    <property type="match status" value="1"/>
</dbReference>
<sequence>MTSAAGILEGDGQEAFDRESLTQQQDALDRALQKVAGYAEARQAFGVRQSYYEAKDIFTSWTVSRVGAKAEAAKAEAPAEGKKPGEKGSGKKEEKKEGAQIWIGNLAEKIATEEEIRKHFGGFGQITDVKFKMNKKRNGDLKLFYAFATYGSADQAKAAVEAMNGQVISEGTEPLQVSFADRQLMEGGKGKEGKGKGKEAKGGGKGTTKGKGKGKDKSGQTNPYYPYTPEQVQYAWAMHAQYYQQLEAHALQAQAYYSGFTGQVIPSQAAISAASQSAGTSTAKTPAAPPSKPPPPPDKEFTGQVKSISAKNGYGFIICDETKKLYGRDVFVEQKVLPEGVEVQSKVTFTIELSEKGHPRATKVNLVAGA</sequence>
<evidence type="ECO:0000256" key="1">
    <source>
        <dbReference type="ARBA" id="ARBA00022737"/>
    </source>
</evidence>
<feature type="compositionally biased region" description="Pro residues" evidence="4">
    <location>
        <begin position="287"/>
        <end position="296"/>
    </location>
</feature>
<protein>
    <submittedName>
        <fullName evidence="7">PABPC4 protein</fullName>
    </submittedName>
</protein>
<dbReference type="SUPFAM" id="SSF50249">
    <property type="entry name" value="Nucleic acid-binding proteins"/>
    <property type="match status" value="1"/>
</dbReference>
<dbReference type="EMBL" id="CAJNDS010002091">
    <property type="protein sequence ID" value="CAE7319936.1"/>
    <property type="molecule type" value="Genomic_DNA"/>
</dbReference>
<dbReference type="InterPro" id="IPR012340">
    <property type="entry name" value="NA-bd_OB-fold"/>
</dbReference>
<keyword evidence="1" id="KW-0677">Repeat</keyword>
<dbReference type="InterPro" id="IPR000504">
    <property type="entry name" value="RRM_dom"/>
</dbReference>
<dbReference type="OrthoDB" id="422423at2759"/>
<feature type="region of interest" description="Disordered" evidence="4">
    <location>
        <begin position="186"/>
        <end position="224"/>
    </location>
</feature>
<dbReference type="Gene3D" id="2.40.50.140">
    <property type="entry name" value="Nucleic acid-binding proteins"/>
    <property type="match status" value="1"/>
</dbReference>
<evidence type="ECO:0000256" key="2">
    <source>
        <dbReference type="ARBA" id="ARBA00022884"/>
    </source>
</evidence>
<dbReference type="InterPro" id="IPR002059">
    <property type="entry name" value="CSP_DNA-bd"/>
</dbReference>
<gene>
    <name evidence="7" type="primary">PABPC4</name>
    <name evidence="7" type="ORF">SNAT2548_LOCUS16766</name>
</gene>
<dbReference type="Gene3D" id="3.30.70.330">
    <property type="match status" value="1"/>
</dbReference>
<dbReference type="InterPro" id="IPR011129">
    <property type="entry name" value="CSD"/>
</dbReference>
<evidence type="ECO:0000259" key="6">
    <source>
        <dbReference type="PROSITE" id="PS51857"/>
    </source>
</evidence>
<evidence type="ECO:0000313" key="8">
    <source>
        <dbReference type="Proteomes" id="UP000604046"/>
    </source>
</evidence>
<dbReference type="CDD" id="cd00590">
    <property type="entry name" value="RRM_SF"/>
    <property type="match status" value="1"/>
</dbReference>
<feature type="region of interest" description="Disordered" evidence="4">
    <location>
        <begin position="72"/>
        <end position="97"/>
    </location>
</feature>